<feature type="compositionally biased region" description="Basic residues" evidence="1">
    <location>
        <begin position="133"/>
        <end position="146"/>
    </location>
</feature>
<dbReference type="GO" id="GO:0043457">
    <property type="term" value="P:regulation of cellular respiration"/>
    <property type="evidence" value="ECO:0007669"/>
    <property type="project" value="InterPro"/>
</dbReference>
<dbReference type="EMBL" id="JAINDJ010000042">
    <property type="protein sequence ID" value="KAG9438639.1"/>
    <property type="molecule type" value="Genomic_DNA"/>
</dbReference>
<evidence type="ECO:0000313" key="2">
    <source>
        <dbReference type="EMBL" id="KAG9438639.1"/>
    </source>
</evidence>
<evidence type="ECO:0000256" key="1">
    <source>
        <dbReference type="SAM" id="MobiDB-lite"/>
    </source>
</evidence>
<feature type="region of interest" description="Disordered" evidence="1">
    <location>
        <begin position="246"/>
        <end position="329"/>
    </location>
</feature>
<feature type="region of interest" description="Disordered" evidence="1">
    <location>
        <begin position="430"/>
        <end position="527"/>
    </location>
</feature>
<sequence length="607" mass="65024">MIGRADIGGSKSNAAMNAFATSRLSLCSESAVRRRKAPPKGPLPVRPPRRASLTTRLAAGAARAVHRQPTGSTGTPCPALEPILFPGYGSILPTSLAYIVPSTRAVHLGDLMRYEYDQAHALGPPDFQGPPGAHRHHATRDLHRRPPPAPGSRLRFSWAAAKPPYSSRPGCCPDGRYGSRLSPSIFGLVDSAGMLTLEPFSEDLGRSTVQPARGIPPISFLAPYGFGRPLTRTHVRLLGPCFKTGRMGSPLADAKSAQVPRGHVREVARHPPRSQRRRSAGRDHPPGLVAPRGLRSRSTPRSRRADRSRRLRDNDRGASPPPSASPPDNFKHFLTLFQSPFHLSLKAFDGIYRLFGLHSQTTRLADNASRRQGPGTTGCHPLWRPIPWDLRPSVAEDASDYTLNGRKAADSHTGLFPFAAATRGILRVFPPDLGSHPSKASGSRRQLPGRGPLQSQGLDTTSSHAGPGRAEPPPLSAGCPWGKVFFSQPRQGGKDDQSARPPTTTAPHRPPGGAAGHGWGEHAGRDAQVGPDRRLASFAALAQIAPKVVVRGVRPRPPRVADAEPAGRRVANARRGDSTGAATRRPPPAGHRGAARSLGSRRFGNRQ</sequence>
<reference evidence="2 3" key="1">
    <citation type="submission" date="2021-07" db="EMBL/GenBank/DDBJ databases">
        <title>The Aristolochia fimbriata genome: insights into angiosperm evolution, floral development and chemical biosynthesis.</title>
        <authorList>
            <person name="Jiao Y."/>
        </authorList>
    </citation>
    <scope>NUCLEOTIDE SEQUENCE [LARGE SCALE GENOMIC DNA]</scope>
    <source>
        <strain evidence="2">IBCAS-2021</strain>
        <tissue evidence="2">Leaf</tissue>
    </source>
</reference>
<dbReference type="InterPro" id="IPR044792">
    <property type="entry name" value="TAR1"/>
</dbReference>
<keyword evidence="3" id="KW-1185">Reference proteome</keyword>
<feature type="compositionally biased region" description="Basic residues" evidence="1">
    <location>
        <begin position="270"/>
        <end position="279"/>
    </location>
</feature>
<dbReference type="Proteomes" id="UP000825729">
    <property type="component" value="Unassembled WGS sequence"/>
</dbReference>
<feature type="compositionally biased region" description="Basic residues" evidence="1">
    <location>
        <begin position="294"/>
        <end position="310"/>
    </location>
</feature>
<organism evidence="2 3">
    <name type="scientific">Aristolochia fimbriata</name>
    <name type="common">White veined hardy Dutchman's pipe vine</name>
    <dbReference type="NCBI Taxonomy" id="158543"/>
    <lineage>
        <taxon>Eukaryota</taxon>
        <taxon>Viridiplantae</taxon>
        <taxon>Streptophyta</taxon>
        <taxon>Embryophyta</taxon>
        <taxon>Tracheophyta</taxon>
        <taxon>Spermatophyta</taxon>
        <taxon>Magnoliopsida</taxon>
        <taxon>Magnoliidae</taxon>
        <taxon>Piperales</taxon>
        <taxon>Aristolochiaceae</taxon>
        <taxon>Aristolochia</taxon>
    </lineage>
</organism>
<proteinExistence type="predicted"/>
<comment type="caution">
    <text evidence="2">The sequence shown here is derived from an EMBL/GenBank/DDBJ whole genome shotgun (WGS) entry which is preliminary data.</text>
</comment>
<feature type="region of interest" description="Disordered" evidence="1">
    <location>
        <begin position="30"/>
        <end position="49"/>
    </location>
</feature>
<evidence type="ECO:0000313" key="3">
    <source>
        <dbReference type="Proteomes" id="UP000825729"/>
    </source>
</evidence>
<gene>
    <name evidence="2" type="ORF">H6P81_021415</name>
</gene>
<feature type="region of interest" description="Disordered" evidence="1">
    <location>
        <begin position="129"/>
        <end position="151"/>
    </location>
</feature>
<dbReference type="AlphaFoldDB" id="A0AAV7DRN9"/>
<protein>
    <submittedName>
        <fullName evidence="2">Uncharacterized protein</fullName>
    </submittedName>
</protein>
<dbReference type="PANTHER" id="PTHR47188">
    <property type="entry name" value="PROTEIN TAR1"/>
    <property type="match status" value="1"/>
</dbReference>
<accession>A0AAV7DRN9</accession>
<name>A0AAV7DRN9_ARIFI</name>
<feature type="region of interest" description="Disordered" evidence="1">
    <location>
        <begin position="555"/>
        <end position="607"/>
    </location>
</feature>
<dbReference type="PANTHER" id="PTHR47188:SF1">
    <property type="entry name" value="PROTEIN TAR1"/>
    <property type="match status" value="1"/>
</dbReference>
<feature type="compositionally biased region" description="Polar residues" evidence="1">
    <location>
        <begin position="453"/>
        <end position="464"/>
    </location>
</feature>